<organism evidence="1 2">
    <name type="scientific">Burkholderia cenocepacia (strain ATCC BAA-245 / DSM 16553 / LMG 16656 / NCTC 13227 / J2315 / CF5610)</name>
    <name type="common">Burkholderia cepacia (strain J2315)</name>
    <dbReference type="NCBI Taxonomy" id="216591"/>
    <lineage>
        <taxon>Bacteria</taxon>
        <taxon>Pseudomonadati</taxon>
        <taxon>Pseudomonadota</taxon>
        <taxon>Betaproteobacteria</taxon>
        <taxon>Burkholderiales</taxon>
        <taxon>Burkholderiaceae</taxon>
        <taxon>Burkholderia</taxon>
        <taxon>Burkholderia cepacia complex</taxon>
    </lineage>
</organism>
<gene>
    <name evidence="1" type="ORF">BCAM1859</name>
</gene>
<evidence type="ECO:0000313" key="1">
    <source>
        <dbReference type="EMBL" id="CAR55717.1"/>
    </source>
</evidence>
<sequence>MIHERPMQAIGRACGTLPHERKAGRPDVALRSVPQGLQMDSIDRPVPIGE</sequence>
<dbReference type="AlphaFoldDB" id="B4EMC1"/>
<keyword evidence="2" id="KW-1185">Reference proteome</keyword>
<evidence type="ECO:0000313" key="2">
    <source>
        <dbReference type="Proteomes" id="UP000001035"/>
    </source>
</evidence>
<accession>B4EMC1</accession>
<name>B4EMC1_BURCJ</name>
<protein>
    <submittedName>
        <fullName evidence="1">Uncharacterized protein</fullName>
    </submittedName>
</protein>
<reference evidence="1 2" key="1">
    <citation type="journal article" date="2009" name="J. Bacteriol.">
        <title>The genome of Burkholderia cenocepacia J2315, an epidemic pathogen of cystic fibrosis patients.</title>
        <authorList>
            <person name="Holden M.T."/>
            <person name="Seth-Smith H.M."/>
            <person name="Crossman L.C."/>
            <person name="Sebaihia M."/>
            <person name="Bentley S.D."/>
            <person name="Cerdeno-Tarraga A.M."/>
            <person name="Thomson N.R."/>
            <person name="Bason N."/>
            <person name="Quail M.A."/>
            <person name="Sharp S."/>
            <person name="Cherevach I."/>
            <person name="Churcher C."/>
            <person name="Goodhead I."/>
            <person name="Hauser H."/>
            <person name="Holroyd N."/>
            <person name="Mungall K."/>
            <person name="Scott P."/>
            <person name="Walker D."/>
            <person name="White B."/>
            <person name="Rose H."/>
            <person name="Iversen P."/>
            <person name="Mil-Homens D."/>
            <person name="Rocha E.P."/>
            <person name="Fialho A.M."/>
            <person name="Baldwin A."/>
            <person name="Dowson C."/>
            <person name="Barrell B.G."/>
            <person name="Govan J.R."/>
            <person name="Vandamme P."/>
            <person name="Hart C.A."/>
            <person name="Mahenthiralingam E."/>
            <person name="Parkhill J."/>
        </authorList>
    </citation>
    <scope>NUCLEOTIDE SEQUENCE [LARGE SCALE GENOMIC DNA]</scope>
    <source>
        <strain evidence="2">ATCC BAA-245 / DSM 16553 / LMG 16656 / NCTC 13227 / J2315 / CF5610</strain>
    </source>
</reference>
<proteinExistence type="predicted"/>
<dbReference type="EMBL" id="AM747721">
    <property type="protein sequence ID" value="CAR55717.1"/>
    <property type="molecule type" value="Genomic_DNA"/>
</dbReference>
<dbReference type="Proteomes" id="UP000001035">
    <property type="component" value="Chromosome 2"/>
</dbReference>
<dbReference type="HOGENOM" id="CLU_3115389_0_0_4"/>
<dbReference type="KEGG" id="bcj:BCAM1859"/>